<dbReference type="Proteomes" id="UP000507470">
    <property type="component" value="Unassembled WGS sequence"/>
</dbReference>
<evidence type="ECO:0000256" key="1">
    <source>
        <dbReference type="ARBA" id="ARBA00022803"/>
    </source>
</evidence>
<evidence type="ECO:0000313" key="2">
    <source>
        <dbReference type="EMBL" id="CAC5416527.1"/>
    </source>
</evidence>
<dbReference type="GO" id="GO:0101031">
    <property type="term" value="C:protein folding chaperone complex"/>
    <property type="evidence" value="ECO:0007669"/>
    <property type="project" value="TreeGrafter"/>
</dbReference>
<dbReference type="AlphaFoldDB" id="A0A6J8E860"/>
<organism evidence="2 3">
    <name type="scientific">Mytilus coruscus</name>
    <name type="common">Sea mussel</name>
    <dbReference type="NCBI Taxonomy" id="42192"/>
    <lineage>
        <taxon>Eukaryota</taxon>
        <taxon>Metazoa</taxon>
        <taxon>Spiralia</taxon>
        <taxon>Lophotrochozoa</taxon>
        <taxon>Mollusca</taxon>
        <taxon>Bivalvia</taxon>
        <taxon>Autobranchia</taxon>
        <taxon>Pteriomorphia</taxon>
        <taxon>Mytilida</taxon>
        <taxon>Mytiloidea</taxon>
        <taxon>Mytilidae</taxon>
        <taxon>Mytilinae</taxon>
        <taxon>Mytilus</taxon>
    </lineage>
</organism>
<dbReference type="PANTHER" id="PTHR46423:SF1">
    <property type="entry name" value="RNA POLYMERASE II-ASSOCIATED PROTEIN 3"/>
    <property type="match status" value="1"/>
</dbReference>
<dbReference type="InterPro" id="IPR011990">
    <property type="entry name" value="TPR-like_helical_dom_sf"/>
</dbReference>
<dbReference type="OrthoDB" id="2423701at2759"/>
<reference evidence="2 3" key="1">
    <citation type="submission" date="2020-06" db="EMBL/GenBank/DDBJ databases">
        <authorList>
            <person name="Li R."/>
            <person name="Bekaert M."/>
        </authorList>
    </citation>
    <scope>NUCLEOTIDE SEQUENCE [LARGE SCALE GENOMIC DNA]</scope>
    <source>
        <strain evidence="3">wild</strain>
    </source>
</reference>
<dbReference type="Gene3D" id="1.25.40.10">
    <property type="entry name" value="Tetratricopeptide repeat domain"/>
    <property type="match status" value="1"/>
</dbReference>
<dbReference type="InterPro" id="IPR051966">
    <property type="entry name" value="RPAP3"/>
</dbReference>
<keyword evidence="1" id="KW-0802">TPR repeat</keyword>
<accession>A0A6J8E860</accession>
<proteinExistence type="predicted"/>
<sequence length="260" mass="29660">MHDKHCCLILQHAMRMVNKALDSSQSSVDVLYNDASNTEKVRGTLVKWSNFAANANSIKLYVFNLTKDEIPEHQLCFNKEILKILQTTALYHSIHQRQAIALTRIKIPLLQRDREKIVDCLVSVIPVENKEIRNYTSFVTTGAETLRLLGNEAFKEQRYLDAIRYYTEDIKSSPITNIDCRLFSNRSLAYIRIRDFAHAFSDANRCIDIASENWKGYCWKAYAISGLIEDESFPPTMEAMGLASACIASINIHLVAFNTT</sequence>
<dbReference type="SUPFAM" id="SSF48452">
    <property type="entry name" value="TPR-like"/>
    <property type="match status" value="1"/>
</dbReference>
<dbReference type="PANTHER" id="PTHR46423">
    <property type="entry name" value="RNA POLYMERASE II-ASSOCIATED PROTEIN 3"/>
    <property type="match status" value="1"/>
</dbReference>
<evidence type="ECO:0000313" key="3">
    <source>
        <dbReference type="Proteomes" id="UP000507470"/>
    </source>
</evidence>
<keyword evidence="3" id="KW-1185">Reference proteome</keyword>
<dbReference type="EMBL" id="CACVKT020008661">
    <property type="protein sequence ID" value="CAC5416527.1"/>
    <property type="molecule type" value="Genomic_DNA"/>
</dbReference>
<name>A0A6J8E860_MYTCO</name>
<gene>
    <name evidence="2" type="ORF">MCOR_49131</name>
</gene>
<protein>
    <submittedName>
        <fullName evidence="2">Uncharacterized protein</fullName>
    </submittedName>
</protein>